<proteinExistence type="predicted"/>
<dbReference type="EnsemblMetazoa" id="GPPI005650-RA">
    <property type="protein sequence ID" value="GPPI005650-PA"/>
    <property type="gene ID" value="GPPI005650"/>
</dbReference>
<dbReference type="Proteomes" id="UP000092460">
    <property type="component" value="Unassembled WGS sequence"/>
</dbReference>
<protein>
    <recommendedName>
        <fullName evidence="3">DDE-1 domain-containing protein</fullName>
    </recommendedName>
</protein>
<dbReference type="VEuPathDB" id="VectorBase:GPPI005670"/>
<evidence type="ECO:0008006" key="3">
    <source>
        <dbReference type="Google" id="ProtNLM"/>
    </source>
</evidence>
<keyword evidence="2" id="KW-1185">Reference proteome</keyword>
<dbReference type="EMBL" id="JXJN01002296">
    <property type="status" value="NOT_ANNOTATED_CDS"/>
    <property type="molecule type" value="Genomic_DNA"/>
</dbReference>
<dbReference type="VEuPathDB" id="VectorBase:GPPI005650"/>
<evidence type="ECO:0000313" key="2">
    <source>
        <dbReference type="Proteomes" id="UP000092460"/>
    </source>
</evidence>
<accession>A0A1B0ARB2</accession>
<dbReference type="AlphaFoldDB" id="A0A1B0ARB2"/>
<reference evidence="1" key="2">
    <citation type="submission" date="2020-05" db="UniProtKB">
        <authorList>
            <consortium name="EnsemblMetazoa"/>
        </authorList>
    </citation>
    <scope>IDENTIFICATION</scope>
    <source>
        <strain evidence="1">IAEA</strain>
    </source>
</reference>
<evidence type="ECO:0000313" key="1">
    <source>
        <dbReference type="EnsemblMetazoa" id="GPPI005650-PA"/>
    </source>
</evidence>
<dbReference type="EnsemblMetazoa" id="GPPI005670-RA">
    <property type="protein sequence ID" value="GPPI005670-PA"/>
    <property type="gene ID" value="GPPI005670"/>
</dbReference>
<name>A0A1B0ARB2_9MUSC</name>
<reference evidence="2" key="1">
    <citation type="submission" date="2015-01" db="EMBL/GenBank/DDBJ databases">
        <authorList>
            <person name="Aksoy S."/>
            <person name="Warren W."/>
            <person name="Wilson R.K."/>
        </authorList>
    </citation>
    <scope>NUCLEOTIDE SEQUENCE [LARGE SCALE GENOMIC DNA]</scope>
    <source>
        <strain evidence="2">IAEA</strain>
    </source>
</reference>
<organism evidence="1 2">
    <name type="scientific">Glossina palpalis gambiensis</name>
    <dbReference type="NCBI Taxonomy" id="67801"/>
    <lineage>
        <taxon>Eukaryota</taxon>
        <taxon>Metazoa</taxon>
        <taxon>Ecdysozoa</taxon>
        <taxon>Arthropoda</taxon>
        <taxon>Hexapoda</taxon>
        <taxon>Insecta</taxon>
        <taxon>Pterygota</taxon>
        <taxon>Neoptera</taxon>
        <taxon>Endopterygota</taxon>
        <taxon>Diptera</taxon>
        <taxon>Brachycera</taxon>
        <taxon>Muscomorpha</taxon>
        <taxon>Hippoboscoidea</taxon>
        <taxon>Glossinidae</taxon>
        <taxon>Glossina</taxon>
    </lineage>
</organism>
<sequence length="203" mass="23386">MVKEVWKQFSILSCVEIVGTSLKEICQSTLRACWKALLPEAAVQETLANPVEVEYRNAVTRANVIRGDGFDEITVDDVLELVTDDEINEADLVAMTNEALSVENNYDDLFNTKIENFSLKSLEKILNLAKELEDYVLENEPLRYRAEMFKRNFKNNKYAYLEIYKDLQNKGKQPSIKDFSKLVIAEKNQSDRESNSEFELGRI</sequence>